<dbReference type="Pfam" id="PF06203">
    <property type="entry name" value="CCT"/>
    <property type="match status" value="1"/>
</dbReference>
<comment type="caution">
    <text evidence="5">The sequence shown here is derived from an EMBL/GenBank/DDBJ whole genome shotgun (WGS) entry which is preliminary data.</text>
</comment>
<feature type="domain" description="CCT" evidence="4">
    <location>
        <begin position="313"/>
        <end position="355"/>
    </location>
</feature>
<reference evidence="5 6" key="1">
    <citation type="submission" date="2024-02" db="EMBL/GenBank/DDBJ databases">
        <authorList>
            <person name="Vignale AGUSTIN F."/>
            <person name="Sosa J E."/>
            <person name="Modenutti C."/>
        </authorList>
    </citation>
    <scope>NUCLEOTIDE SEQUENCE [LARGE SCALE GENOMIC DNA]</scope>
</reference>
<evidence type="ECO:0000256" key="2">
    <source>
        <dbReference type="ARBA" id="ARBA00023242"/>
    </source>
</evidence>
<sequence length="411" mass="45273">MVEEISSPLSAQILEFCESELFPETLQNSEVASNSNCCYEEHSSYPTCLSLNPDIHKFANTIDNNGNTITATTPTSTNSNTTFTTTTTAATTITNNNSNNLSIIFDSPEDIENDISASIDFTPSPRFTLPHYRITSTQQDQFDLASLHNNNQIQPTDLIDGTITQYPPDPSVVSLMGRPLPAVYEDECLSSMPSFSRLNSSSPSCSLLDPAMGSYLPGNLNTALSVENSGIFGGNLFLGTELSAQELEFQGDNGGIFSQEPLPRVFNSGEFQALSNESQHFVNGGGSSNPLASEISSLEDSTFKVGKLSVEERKEKIHRYMKKRNERNFSKKIKYACRKTLADSRPRVRGRFAKNDEFGETTRTTCSTHEEDTDEDVVVKEGEDMVDSADIFAHISGVNSFKCNYPIQSWI</sequence>
<accession>A0ABC8UGQ5</accession>
<comment type="subcellular location">
    <subcellularLocation>
        <location evidence="1 3">Nucleus</location>
    </subcellularLocation>
</comment>
<keyword evidence="6" id="KW-1185">Reference proteome</keyword>
<evidence type="ECO:0000313" key="6">
    <source>
        <dbReference type="Proteomes" id="UP001642360"/>
    </source>
</evidence>
<dbReference type="PANTHER" id="PTHR31319">
    <property type="entry name" value="ZINC FINGER PROTEIN CONSTANS-LIKE 4"/>
    <property type="match status" value="1"/>
</dbReference>
<organism evidence="5 6">
    <name type="scientific">Ilex paraguariensis</name>
    <name type="common">yerba mate</name>
    <dbReference type="NCBI Taxonomy" id="185542"/>
    <lineage>
        <taxon>Eukaryota</taxon>
        <taxon>Viridiplantae</taxon>
        <taxon>Streptophyta</taxon>
        <taxon>Embryophyta</taxon>
        <taxon>Tracheophyta</taxon>
        <taxon>Spermatophyta</taxon>
        <taxon>Magnoliopsida</taxon>
        <taxon>eudicotyledons</taxon>
        <taxon>Gunneridae</taxon>
        <taxon>Pentapetalae</taxon>
        <taxon>asterids</taxon>
        <taxon>campanulids</taxon>
        <taxon>Aquifoliales</taxon>
        <taxon>Aquifoliaceae</taxon>
        <taxon>Ilex</taxon>
    </lineage>
</organism>
<dbReference type="InterPro" id="IPR010402">
    <property type="entry name" value="CCT_domain"/>
</dbReference>
<evidence type="ECO:0000259" key="4">
    <source>
        <dbReference type="PROSITE" id="PS51017"/>
    </source>
</evidence>
<keyword evidence="2 3" id="KW-0539">Nucleus</keyword>
<proteinExistence type="predicted"/>
<dbReference type="PROSITE" id="PS51017">
    <property type="entry name" value="CCT"/>
    <property type="match status" value="1"/>
</dbReference>
<protein>
    <recommendedName>
        <fullName evidence="4">CCT domain-containing protein</fullName>
    </recommendedName>
</protein>
<dbReference type="GO" id="GO:0005634">
    <property type="term" value="C:nucleus"/>
    <property type="evidence" value="ECO:0007669"/>
    <property type="project" value="UniProtKB-SubCell"/>
</dbReference>
<evidence type="ECO:0000313" key="5">
    <source>
        <dbReference type="EMBL" id="CAK9180204.1"/>
    </source>
</evidence>
<evidence type="ECO:0000256" key="3">
    <source>
        <dbReference type="PROSITE-ProRule" id="PRU00357"/>
    </source>
</evidence>
<dbReference type="InterPro" id="IPR045281">
    <property type="entry name" value="CONSTANS-like"/>
</dbReference>
<dbReference type="EMBL" id="CAUOFW020007680">
    <property type="protein sequence ID" value="CAK9180204.1"/>
    <property type="molecule type" value="Genomic_DNA"/>
</dbReference>
<dbReference type="PANTHER" id="PTHR31319:SF110">
    <property type="entry name" value="CCT MOTIF FAMILY PROTEIN"/>
    <property type="match status" value="1"/>
</dbReference>
<dbReference type="AlphaFoldDB" id="A0ABC8UGQ5"/>
<name>A0ABC8UGQ5_9AQUA</name>
<gene>
    <name evidence="5" type="ORF">ILEXP_LOCUS50186</name>
</gene>
<dbReference type="Proteomes" id="UP001642360">
    <property type="component" value="Unassembled WGS sequence"/>
</dbReference>
<evidence type="ECO:0000256" key="1">
    <source>
        <dbReference type="ARBA" id="ARBA00004123"/>
    </source>
</evidence>